<evidence type="ECO:0000313" key="2">
    <source>
        <dbReference type="Proteomes" id="UP000199636"/>
    </source>
</evidence>
<dbReference type="AlphaFoldDB" id="A0A1G8CR03"/>
<organism evidence="1 2">
    <name type="scientific">Pseudomonas panipatensis</name>
    <dbReference type="NCBI Taxonomy" id="428992"/>
    <lineage>
        <taxon>Bacteria</taxon>
        <taxon>Pseudomonadati</taxon>
        <taxon>Pseudomonadota</taxon>
        <taxon>Gammaproteobacteria</taxon>
        <taxon>Pseudomonadales</taxon>
        <taxon>Pseudomonadaceae</taxon>
        <taxon>Pseudomonas</taxon>
    </lineage>
</organism>
<gene>
    <name evidence="1" type="ORF">SAMN05216272_101727</name>
</gene>
<dbReference type="OrthoDB" id="7040168at2"/>
<keyword evidence="2" id="KW-1185">Reference proteome</keyword>
<reference evidence="2" key="1">
    <citation type="submission" date="2016-10" db="EMBL/GenBank/DDBJ databases">
        <authorList>
            <person name="Varghese N."/>
            <person name="Submissions S."/>
        </authorList>
    </citation>
    <scope>NUCLEOTIDE SEQUENCE [LARGE SCALE GENOMIC DNA]</scope>
    <source>
        <strain evidence="2">CCM 7469</strain>
    </source>
</reference>
<name>A0A1G8CR03_9PSED</name>
<accession>A0A1G8CR03</accession>
<protein>
    <submittedName>
        <fullName evidence="1">Uncharacterized protein</fullName>
    </submittedName>
</protein>
<dbReference type="EMBL" id="FNDS01000001">
    <property type="protein sequence ID" value="SDH47915.1"/>
    <property type="molecule type" value="Genomic_DNA"/>
</dbReference>
<evidence type="ECO:0000313" key="1">
    <source>
        <dbReference type="EMBL" id="SDH47915.1"/>
    </source>
</evidence>
<dbReference type="RefSeq" id="WP_090260919.1">
    <property type="nucleotide sequence ID" value="NZ_FNDS01000001.1"/>
</dbReference>
<proteinExistence type="predicted"/>
<sequence>MNLTELALLHPLDDNTPLALYDAAHARHRALRDMLHLLAGAPDLGSPSADVMTGALACLEFLAVDSERLYQASQRRRGAAGG</sequence>
<dbReference type="Proteomes" id="UP000199636">
    <property type="component" value="Unassembled WGS sequence"/>
</dbReference>